<evidence type="ECO:0000313" key="2">
    <source>
        <dbReference type="Proteomes" id="UP001487740"/>
    </source>
</evidence>
<proteinExistence type="predicted"/>
<comment type="caution">
    <text evidence="1">The sequence shown here is derived from an EMBL/GenBank/DDBJ whole genome shotgun (WGS) entry which is preliminary data.</text>
</comment>
<accession>A0AAW0T3G7</accession>
<gene>
    <name evidence="1" type="ORF">O3P69_015263</name>
</gene>
<organism evidence="1 2">
    <name type="scientific">Scylla paramamosain</name>
    <name type="common">Mud crab</name>
    <dbReference type="NCBI Taxonomy" id="85552"/>
    <lineage>
        <taxon>Eukaryota</taxon>
        <taxon>Metazoa</taxon>
        <taxon>Ecdysozoa</taxon>
        <taxon>Arthropoda</taxon>
        <taxon>Crustacea</taxon>
        <taxon>Multicrustacea</taxon>
        <taxon>Malacostraca</taxon>
        <taxon>Eumalacostraca</taxon>
        <taxon>Eucarida</taxon>
        <taxon>Decapoda</taxon>
        <taxon>Pleocyemata</taxon>
        <taxon>Brachyura</taxon>
        <taxon>Eubrachyura</taxon>
        <taxon>Portunoidea</taxon>
        <taxon>Portunidae</taxon>
        <taxon>Portuninae</taxon>
        <taxon>Scylla</taxon>
    </lineage>
</organism>
<keyword evidence="2" id="KW-1185">Reference proteome</keyword>
<reference evidence="1 2" key="1">
    <citation type="submission" date="2023-03" db="EMBL/GenBank/DDBJ databases">
        <title>High-quality genome of Scylla paramamosain provides insights in environmental adaptation.</title>
        <authorList>
            <person name="Zhang L."/>
        </authorList>
    </citation>
    <scope>NUCLEOTIDE SEQUENCE [LARGE SCALE GENOMIC DNA]</scope>
    <source>
        <strain evidence="1">LZ_2023a</strain>
        <tissue evidence="1">Muscle</tissue>
    </source>
</reference>
<dbReference type="Proteomes" id="UP001487740">
    <property type="component" value="Unassembled WGS sequence"/>
</dbReference>
<evidence type="ECO:0000313" key="1">
    <source>
        <dbReference type="EMBL" id="KAK8382205.1"/>
    </source>
</evidence>
<dbReference type="AlphaFoldDB" id="A0AAW0T3G7"/>
<protein>
    <submittedName>
        <fullName evidence="1">Uncharacterized protein</fullName>
    </submittedName>
</protein>
<sequence>MVGSGRDNTCHLLANVHAGWATSEDAEVVVPVRGDYHYGCDGFHGKARYKKAASTQASSLASPLPYPAQPSATLVTPLPYPAQPSATLVTPLPYPAQPSATLVTPLPYPAQPSATLVTPLPYPAQPSATLVTPLLQKEGR</sequence>
<dbReference type="EMBL" id="JARAKH010000039">
    <property type="protein sequence ID" value="KAK8382205.1"/>
    <property type="molecule type" value="Genomic_DNA"/>
</dbReference>
<name>A0AAW0T3G7_SCYPA</name>